<evidence type="ECO:0000256" key="1">
    <source>
        <dbReference type="ARBA" id="ARBA00004442"/>
    </source>
</evidence>
<comment type="similarity">
    <text evidence="2">Belongs to the outer membrane factor (OMF) (TC 1.B.17) family.</text>
</comment>
<dbReference type="PANTHER" id="PTHR30026">
    <property type="entry name" value="OUTER MEMBRANE PROTEIN TOLC"/>
    <property type="match status" value="1"/>
</dbReference>
<gene>
    <name evidence="10" type="ORF">H9642_03550</name>
</gene>
<protein>
    <submittedName>
        <fullName evidence="10">TolC family outer membrane protein</fullName>
    </submittedName>
</protein>
<accession>A0ABR8TKK2</accession>
<proteinExistence type="inferred from homology"/>
<evidence type="ECO:0000313" key="10">
    <source>
        <dbReference type="EMBL" id="MBD7976257.1"/>
    </source>
</evidence>
<keyword evidence="6" id="KW-0472">Membrane</keyword>
<dbReference type="PANTHER" id="PTHR30026:SF22">
    <property type="entry name" value="OUTER MEMBRANE EFFLUX PROTEIN"/>
    <property type="match status" value="1"/>
</dbReference>
<dbReference type="InterPro" id="IPR051906">
    <property type="entry name" value="TolC-like"/>
</dbReference>
<comment type="caution">
    <text evidence="10">The sequence shown here is derived from an EMBL/GenBank/DDBJ whole genome shotgun (WGS) entry which is preliminary data.</text>
</comment>
<dbReference type="InterPro" id="IPR003423">
    <property type="entry name" value="OMP_efflux"/>
</dbReference>
<organism evidence="10 11">
    <name type="scientific">Serpens gallinarum</name>
    <dbReference type="NCBI Taxonomy" id="2763075"/>
    <lineage>
        <taxon>Bacteria</taxon>
        <taxon>Pseudomonadati</taxon>
        <taxon>Pseudomonadota</taxon>
        <taxon>Gammaproteobacteria</taxon>
        <taxon>Pseudomonadales</taxon>
        <taxon>Pseudomonadaceae</taxon>
        <taxon>Pseudomonas</taxon>
    </lineage>
</organism>
<dbReference type="InterPro" id="IPR010130">
    <property type="entry name" value="T1SS_OMP_TolC"/>
</dbReference>
<keyword evidence="8" id="KW-0175">Coiled coil</keyword>
<feature type="signal peptide" evidence="9">
    <location>
        <begin position="1"/>
        <end position="22"/>
    </location>
</feature>
<dbReference type="Proteomes" id="UP000611945">
    <property type="component" value="Unassembled WGS sequence"/>
</dbReference>
<evidence type="ECO:0000256" key="3">
    <source>
        <dbReference type="ARBA" id="ARBA00022448"/>
    </source>
</evidence>
<sequence length="449" mass="49777">MRKPLLCLLPLTLAAAVHNAHAQSLPEAIQQALQAHPQVQAGINGRLAADYQLKAARGGYLPSIDVFAGYGREGTDDPTTRAARDSHWTTLTRGESSLRIQQMLFDGFATSSEVGRQEATVNARAYGLLATSERTALEAVEVYLDVLRREELVQLAEENLKSHERIFDQIYLRSRRGVGSSADSDQAEARLAQARNNLLTEQTNLADAQVNFLSVVGHAPQGLSKPVGVLAQLPGNRDEARQRLIENNPQLRSAEADVLAAERQYEAAKAAFYPRLDAELSRGADNNIDGLRGHTNEWQAMLRMRYNLLAGGSNRAQLEARSYEVNQARDIRNNALRVLTEDLGLAWNALENAREQKAIAANYVRSSVRVREAYQKQFSLGDRTLLDLLDNENELFAAQRRLVDVTYAELYSQYRIKAATGELMKSQGVVAPLEALAVHDDGRQLPRLQ</sequence>
<keyword evidence="7" id="KW-0998">Cell outer membrane</keyword>
<keyword evidence="3" id="KW-0813">Transport</keyword>
<evidence type="ECO:0000256" key="2">
    <source>
        <dbReference type="ARBA" id="ARBA00007613"/>
    </source>
</evidence>
<evidence type="ECO:0000256" key="6">
    <source>
        <dbReference type="ARBA" id="ARBA00023136"/>
    </source>
</evidence>
<feature type="chain" id="PRO_5046226230" evidence="9">
    <location>
        <begin position="23"/>
        <end position="449"/>
    </location>
</feature>
<dbReference type="RefSeq" id="WP_251835015.1">
    <property type="nucleotide sequence ID" value="NZ_JACSQG010000001.1"/>
</dbReference>
<keyword evidence="5" id="KW-0812">Transmembrane</keyword>
<dbReference type="EMBL" id="JACSQG010000001">
    <property type="protein sequence ID" value="MBD7976257.1"/>
    <property type="molecule type" value="Genomic_DNA"/>
</dbReference>
<evidence type="ECO:0000256" key="7">
    <source>
        <dbReference type="ARBA" id="ARBA00023237"/>
    </source>
</evidence>
<dbReference type="NCBIfam" id="TIGR01844">
    <property type="entry name" value="type_I_sec_TolC"/>
    <property type="match status" value="1"/>
</dbReference>
<name>A0ABR8TKK2_9PSED</name>
<reference evidence="10 11" key="1">
    <citation type="submission" date="2020-08" db="EMBL/GenBank/DDBJ databases">
        <title>A Genomic Blueprint of the Chicken Gut Microbiome.</title>
        <authorList>
            <person name="Gilroy R."/>
            <person name="Ravi A."/>
            <person name="Getino M."/>
            <person name="Pursley I."/>
            <person name="Horton D.L."/>
            <person name="Alikhan N.-F."/>
            <person name="Baker D."/>
            <person name="Gharbi K."/>
            <person name="Hall N."/>
            <person name="Watson M."/>
            <person name="Adriaenssens E.M."/>
            <person name="Foster-Nyarko E."/>
            <person name="Jarju S."/>
            <person name="Secka A."/>
            <person name="Antonio M."/>
            <person name="Oren A."/>
            <person name="Chaudhuri R."/>
            <person name="La Ragione R.M."/>
            <person name="Hildebrand F."/>
            <person name="Pallen M.J."/>
        </authorList>
    </citation>
    <scope>NUCLEOTIDE SEQUENCE [LARGE SCALE GENOMIC DNA]</scope>
    <source>
        <strain evidence="10 11">Sa2CUA2</strain>
    </source>
</reference>
<evidence type="ECO:0000256" key="9">
    <source>
        <dbReference type="SAM" id="SignalP"/>
    </source>
</evidence>
<evidence type="ECO:0000256" key="8">
    <source>
        <dbReference type="SAM" id="Coils"/>
    </source>
</evidence>
<keyword evidence="4" id="KW-1134">Transmembrane beta strand</keyword>
<evidence type="ECO:0000313" key="11">
    <source>
        <dbReference type="Proteomes" id="UP000611945"/>
    </source>
</evidence>
<keyword evidence="11" id="KW-1185">Reference proteome</keyword>
<feature type="coiled-coil region" evidence="8">
    <location>
        <begin position="184"/>
        <end position="211"/>
    </location>
</feature>
<dbReference type="Gene3D" id="1.20.1600.10">
    <property type="entry name" value="Outer membrane efflux proteins (OEP)"/>
    <property type="match status" value="1"/>
</dbReference>
<keyword evidence="9" id="KW-0732">Signal</keyword>
<evidence type="ECO:0000256" key="4">
    <source>
        <dbReference type="ARBA" id="ARBA00022452"/>
    </source>
</evidence>
<dbReference type="Pfam" id="PF02321">
    <property type="entry name" value="OEP"/>
    <property type="match status" value="2"/>
</dbReference>
<dbReference type="SUPFAM" id="SSF56954">
    <property type="entry name" value="Outer membrane efflux proteins (OEP)"/>
    <property type="match status" value="1"/>
</dbReference>
<evidence type="ECO:0000256" key="5">
    <source>
        <dbReference type="ARBA" id="ARBA00022692"/>
    </source>
</evidence>
<comment type="subcellular location">
    <subcellularLocation>
        <location evidence="1">Cell outer membrane</location>
    </subcellularLocation>
</comment>